<proteinExistence type="predicted"/>
<protein>
    <recommendedName>
        <fullName evidence="6">1,3-beta-galactosyl-N-acetylhexosamine phosphorylase</fullName>
    </recommendedName>
</protein>
<dbReference type="CAZy" id="GH112">
    <property type="family name" value="Glycoside Hydrolase Family 112"/>
</dbReference>
<reference evidence="4 5" key="1">
    <citation type="journal article" date="2003" name="Genome Res.">
        <title>Comparative genome analysis of Vibrio vulnificus, a marine pathogen.</title>
        <authorList>
            <person name="Chen C.Y."/>
            <person name="Wu K.M."/>
            <person name="Chang Y.C."/>
            <person name="Chang C.H."/>
            <person name="Tsai H.C."/>
            <person name="Liao T.L."/>
            <person name="Liu Y.M."/>
            <person name="Chen H.J."/>
            <person name="Shen A.B."/>
            <person name="Li J.C."/>
            <person name="Su T.L."/>
            <person name="Shao C.P."/>
            <person name="Lee C.T."/>
            <person name="Hor L.I."/>
            <person name="Tsai S.F."/>
        </authorList>
    </citation>
    <scope>NUCLEOTIDE SEQUENCE [LARGE SCALE GENOMIC DNA]</scope>
    <source>
        <strain evidence="4 5">YJ016</strain>
    </source>
</reference>
<dbReference type="AlphaFoldDB" id="Q7MBX3"/>
<gene>
    <name evidence="4" type="ordered locus">VVA1614</name>
</gene>
<dbReference type="KEGG" id="vvy:VVA1614"/>
<name>Q7MBX3_VIBVY</name>
<dbReference type="InterPro" id="IPR035363">
    <property type="entry name" value="LBP_M"/>
</dbReference>
<evidence type="ECO:0008006" key="6">
    <source>
        <dbReference type="Google" id="ProtNLM"/>
    </source>
</evidence>
<dbReference type="InterPro" id="IPR013780">
    <property type="entry name" value="Glyco_hydro_b"/>
</dbReference>
<dbReference type="Proteomes" id="UP000002675">
    <property type="component" value="Chromosome II"/>
</dbReference>
<dbReference type="InterPro" id="IPR013783">
    <property type="entry name" value="Ig-like_fold"/>
</dbReference>
<feature type="domain" description="Lacto-N-biose phosphorylase central" evidence="2">
    <location>
        <begin position="448"/>
        <end position="672"/>
    </location>
</feature>
<dbReference type="InterPro" id="IPR012711">
    <property type="entry name" value="Lacto-N-biose_phosphorylase"/>
</dbReference>
<dbReference type="Gene3D" id="2.60.40.1180">
    <property type="entry name" value="Golgi alpha-mannosidase II"/>
    <property type="match status" value="1"/>
</dbReference>
<dbReference type="Pfam" id="PF17386">
    <property type="entry name" value="LBP_C"/>
    <property type="match status" value="1"/>
</dbReference>
<dbReference type="NCBIfam" id="TIGR02336">
    <property type="entry name" value="1,3-beta-galactosyl-N-acetylhexosamine phosphorylase"/>
    <property type="match status" value="1"/>
</dbReference>
<dbReference type="InterPro" id="IPR029062">
    <property type="entry name" value="Class_I_gatase-like"/>
</dbReference>
<dbReference type="Pfam" id="PF09508">
    <property type="entry name" value="Lact_bio_phlase"/>
    <property type="match status" value="1"/>
</dbReference>
<organism evidence="4 5">
    <name type="scientific">Vibrio vulnificus (strain YJ016)</name>
    <dbReference type="NCBI Taxonomy" id="196600"/>
    <lineage>
        <taxon>Bacteria</taxon>
        <taxon>Pseudomonadati</taxon>
        <taxon>Pseudomonadota</taxon>
        <taxon>Gammaproteobacteria</taxon>
        <taxon>Vibrionales</taxon>
        <taxon>Vibrionaceae</taxon>
        <taxon>Vibrio</taxon>
    </lineage>
</organism>
<dbReference type="SUPFAM" id="SSF52317">
    <property type="entry name" value="Class I glutamine amidotransferase-like"/>
    <property type="match status" value="1"/>
</dbReference>
<dbReference type="Gene3D" id="2.60.40.10">
    <property type="entry name" value="Immunoglobulins"/>
    <property type="match status" value="1"/>
</dbReference>
<dbReference type="eggNOG" id="COG5426">
    <property type="taxonomic scope" value="Bacteria"/>
</dbReference>
<evidence type="ECO:0000313" key="5">
    <source>
        <dbReference type="Proteomes" id="UP000002675"/>
    </source>
</evidence>
<dbReference type="Pfam" id="PF17385">
    <property type="entry name" value="LBP_M"/>
    <property type="match status" value="1"/>
</dbReference>
<dbReference type="GO" id="GO:0004645">
    <property type="term" value="F:1,4-alpha-oligoglucan phosphorylase activity"/>
    <property type="evidence" value="ECO:0007669"/>
    <property type="project" value="InterPro"/>
</dbReference>
<evidence type="ECO:0000259" key="1">
    <source>
        <dbReference type="Pfam" id="PF09508"/>
    </source>
</evidence>
<dbReference type="Gene3D" id="3.20.20.80">
    <property type="entry name" value="Glycosidases"/>
    <property type="match status" value="1"/>
</dbReference>
<dbReference type="EMBL" id="BA000038">
    <property type="protein sequence ID" value="BAC97640.1"/>
    <property type="molecule type" value="Genomic_DNA"/>
</dbReference>
<sequence>MEPIMTQFASRKGHMTLPVEEGQEDVVLDLYQRWQADALRDSDGTTMPDSLAEQDSDIYSVMCLVRADQAYANQHPEYLHRKYLMSFPVTAMSDRVAIFPLDGYSKDKYELDDDSDPKQWWEVRNRTLNKVISTDKWTFDAQYQRVDIEDAIPYHEYTITFMARQVWDSVSMYNALTNDWKGPRIKSLDPYHPECRAHLLQHFAHWLETHPNTTVVRFTTFAFLFVIDTGEKNQDIYRDWTGYGETVSPRALEDFEQRFGYKLSPEDFVDAGYYNGTYKVPSQQYRDWMTFVQDFVVEFAAELVSMAHQAGKKTAMFQGDHWIGTEPFLESYQKIGIDINVGAVEDGVALRRLTDSGGDQIREARFYPYFFPDVFREGNDPVVESMSNWTKIRRAMLQKPLDRIGYGGYLSLANQFPHFIDHVTDISRQFGEYLDNTQRSESQKLPGKVAVLSAWGTARSWLQNQARDQRFYVPPRPDVMELVGNNLLECLSGLPFEVAFISFDDIAEKGIDPDIKVIINTGDANSAWSGGECWDDHNVIVKLRRFVAEGGGLLGVSDPSAWQKNGRYFQLGDVFGLEKETSLTMGRVAMPLQIEKHHYLSQFIQGDEDFGNPSYVYPQAQDLTVLAAQGQHLALTARGYGSGRAVYLGNLPFSMENARLLQHILLWLTQQEETAHAWLSNNPYVDVAFYPQTNKATAVNFTDETQKVTVLNTDGEPQSITLKPYEWRWFDN</sequence>
<evidence type="ECO:0000313" key="4">
    <source>
        <dbReference type="EMBL" id="BAC97640.1"/>
    </source>
</evidence>
<dbReference type="HOGENOM" id="CLU_022367_0_0_6"/>
<dbReference type="STRING" id="672.VV93_v1c44840"/>
<dbReference type="InterPro" id="IPR035080">
    <property type="entry name" value="Lact_bio_phlase-like_N"/>
</dbReference>
<accession>Q7MBX3</accession>
<feature type="domain" description="Lacto-N-biose phosphorylase C-terminal" evidence="3">
    <location>
        <begin position="678"/>
        <end position="730"/>
    </location>
</feature>
<feature type="domain" description="Lacto-N-biose phosphorylase-like N-terminal TIM barrel" evidence="1">
    <location>
        <begin position="13"/>
        <end position="442"/>
    </location>
</feature>
<dbReference type="Gene3D" id="3.40.50.880">
    <property type="match status" value="1"/>
</dbReference>
<evidence type="ECO:0000259" key="2">
    <source>
        <dbReference type="Pfam" id="PF17385"/>
    </source>
</evidence>
<dbReference type="InterPro" id="IPR035356">
    <property type="entry name" value="LBP_C"/>
</dbReference>
<evidence type="ECO:0000259" key="3">
    <source>
        <dbReference type="Pfam" id="PF17386"/>
    </source>
</evidence>